<feature type="signal peptide" evidence="1">
    <location>
        <begin position="1"/>
        <end position="22"/>
    </location>
</feature>
<organism evidence="3 5">
    <name type="scientific">Claviceps arundinis</name>
    <dbReference type="NCBI Taxonomy" id="1623583"/>
    <lineage>
        <taxon>Eukaryota</taxon>
        <taxon>Fungi</taxon>
        <taxon>Dikarya</taxon>
        <taxon>Ascomycota</taxon>
        <taxon>Pezizomycotina</taxon>
        <taxon>Sordariomycetes</taxon>
        <taxon>Hypocreomycetidae</taxon>
        <taxon>Hypocreales</taxon>
        <taxon>Clavicipitaceae</taxon>
        <taxon>Claviceps</taxon>
    </lineage>
</organism>
<gene>
    <name evidence="3" type="ORF">E4U56_008074</name>
    <name evidence="2" type="ORF">E4U57_003361</name>
</gene>
<dbReference type="AlphaFoldDB" id="A0A9P7SRJ1"/>
<protein>
    <submittedName>
        <fullName evidence="3">Uncharacterized protein</fullName>
    </submittedName>
</protein>
<evidence type="ECO:0000313" key="4">
    <source>
        <dbReference type="Proteomes" id="UP000742024"/>
    </source>
</evidence>
<sequence length="114" mass="12647">MFQIKSLSVAAVIVAIAHVARAELTPGVHYCIQDIKAAGFKDREIWQIIYSANLETPGYDNLLFTYKDNNIIGVNKTCSRGCYGRPGGAVCIPDWVPKDYKGDIAEIIAKEQRE</sequence>
<reference evidence="3 4" key="1">
    <citation type="journal article" date="2020" name="bioRxiv">
        <title>Whole genome comparisons of ergot fungi reveals the divergence and evolution of species within the genus Claviceps are the result of varying mechanisms driving genome evolution and host range expansion.</title>
        <authorList>
            <person name="Wyka S.A."/>
            <person name="Mondo S.J."/>
            <person name="Liu M."/>
            <person name="Dettman J."/>
            <person name="Nalam V."/>
            <person name="Broders K.D."/>
        </authorList>
    </citation>
    <scope>NUCLEOTIDE SEQUENCE</scope>
    <source>
        <strain evidence="3">CCC 1102</strain>
        <strain evidence="2 4">LM583</strain>
    </source>
</reference>
<feature type="chain" id="PRO_5040397302" evidence="1">
    <location>
        <begin position="23"/>
        <end position="114"/>
    </location>
</feature>
<dbReference type="EMBL" id="SRPR01000251">
    <property type="protein sequence ID" value="KAG5955558.1"/>
    <property type="molecule type" value="Genomic_DNA"/>
</dbReference>
<keyword evidence="4" id="KW-1185">Reference proteome</keyword>
<accession>A0A9P7SRJ1</accession>
<name>A0A9P7SRJ1_9HYPO</name>
<dbReference type="EMBL" id="SRPS01000088">
    <property type="protein sequence ID" value="KAG5969782.1"/>
    <property type="molecule type" value="Genomic_DNA"/>
</dbReference>
<dbReference type="OrthoDB" id="4955373at2759"/>
<evidence type="ECO:0000256" key="1">
    <source>
        <dbReference type="SAM" id="SignalP"/>
    </source>
</evidence>
<keyword evidence="1" id="KW-0732">Signal</keyword>
<comment type="caution">
    <text evidence="3">The sequence shown here is derived from an EMBL/GenBank/DDBJ whole genome shotgun (WGS) entry which is preliminary data.</text>
</comment>
<evidence type="ECO:0000313" key="2">
    <source>
        <dbReference type="EMBL" id="KAG5955558.1"/>
    </source>
</evidence>
<proteinExistence type="predicted"/>
<evidence type="ECO:0000313" key="3">
    <source>
        <dbReference type="EMBL" id="KAG5969782.1"/>
    </source>
</evidence>
<dbReference type="Proteomes" id="UP000784919">
    <property type="component" value="Unassembled WGS sequence"/>
</dbReference>
<dbReference type="Proteomes" id="UP000742024">
    <property type="component" value="Unassembled WGS sequence"/>
</dbReference>
<evidence type="ECO:0000313" key="5">
    <source>
        <dbReference type="Proteomes" id="UP000784919"/>
    </source>
</evidence>